<evidence type="ECO:0000313" key="3">
    <source>
        <dbReference type="Proteomes" id="UP000672657"/>
    </source>
</evidence>
<comment type="caution">
    <text evidence="2">The sequence shown here is derived from an EMBL/GenBank/DDBJ whole genome shotgun (WGS) entry which is preliminary data.</text>
</comment>
<evidence type="ECO:0000313" key="2">
    <source>
        <dbReference type="EMBL" id="CAG2137841.1"/>
    </source>
</evidence>
<protein>
    <recommendedName>
        <fullName evidence="1">Phasin domain-containing protein</fullName>
    </recommendedName>
</protein>
<evidence type="ECO:0000259" key="1">
    <source>
        <dbReference type="Pfam" id="PF09361"/>
    </source>
</evidence>
<reference evidence="2 3" key="1">
    <citation type="submission" date="2021-03" db="EMBL/GenBank/DDBJ databases">
        <authorList>
            <person name="Peeters C."/>
        </authorList>
    </citation>
    <scope>NUCLEOTIDE SEQUENCE [LARGE SCALE GENOMIC DNA]</scope>
    <source>
        <strain evidence="2 3">LMG 26411</strain>
    </source>
</reference>
<organism evidence="2 3">
    <name type="scientific">Cupriavidus numazuensis</name>
    <dbReference type="NCBI Taxonomy" id="221992"/>
    <lineage>
        <taxon>Bacteria</taxon>
        <taxon>Pseudomonadati</taxon>
        <taxon>Pseudomonadota</taxon>
        <taxon>Betaproteobacteria</taxon>
        <taxon>Burkholderiales</taxon>
        <taxon>Burkholderiaceae</taxon>
        <taxon>Cupriavidus</taxon>
    </lineage>
</organism>
<name>A0ABN7PYI6_9BURK</name>
<sequence>MEATNAAAAASRKLFDFVKQNRLDPAAILESRRKDIEAIASVNATLLGGLQTLVRQQAAFMTDTAAELQSLARRDQAAEGQVAKVTEVLPRSLQKAVDGLRNLTDTVYKVQADSIATVGKRLAENVEEAKGILRPRQ</sequence>
<accession>A0ABN7PYI6</accession>
<dbReference type="Pfam" id="PF09361">
    <property type="entry name" value="Phasin_2"/>
    <property type="match status" value="1"/>
</dbReference>
<dbReference type="Proteomes" id="UP000672657">
    <property type="component" value="Unassembled WGS sequence"/>
</dbReference>
<proteinExistence type="predicted"/>
<gene>
    <name evidence="2" type="ORF">LMG26411_01473</name>
</gene>
<dbReference type="EMBL" id="CAJPVI010000006">
    <property type="protein sequence ID" value="CAG2137841.1"/>
    <property type="molecule type" value="Genomic_DNA"/>
</dbReference>
<keyword evidence="3" id="KW-1185">Reference proteome</keyword>
<dbReference type="RefSeq" id="WP_211952623.1">
    <property type="nucleotide sequence ID" value="NZ_CAJPVI010000006.1"/>
</dbReference>
<dbReference type="InterPro" id="IPR018968">
    <property type="entry name" value="Phasin"/>
</dbReference>
<feature type="domain" description="Phasin" evidence="1">
    <location>
        <begin position="29"/>
        <end position="121"/>
    </location>
</feature>